<feature type="transmembrane region" description="Helical" evidence="7">
    <location>
        <begin position="205"/>
        <end position="226"/>
    </location>
</feature>
<evidence type="ECO:0000256" key="4">
    <source>
        <dbReference type="ARBA" id="ARBA00022989"/>
    </source>
</evidence>
<dbReference type="PANTHER" id="PTHR40277:SF1">
    <property type="entry name" value="BLL5419 PROTEIN"/>
    <property type="match status" value="1"/>
</dbReference>
<feature type="compositionally biased region" description="Polar residues" evidence="6">
    <location>
        <begin position="319"/>
        <end position="329"/>
    </location>
</feature>
<feature type="transmembrane region" description="Helical" evidence="7">
    <location>
        <begin position="280"/>
        <end position="303"/>
    </location>
</feature>
<keyword evidence="5 7" id="KW-0472">Membrane</keyword>
<dbReference type="EMBL" id="FNTH01000001">
    <property type="protein sequence ID" value="SEC56855.1"/>
    <property type="molecule type" value="Genomic_DNA"/>
</dbReference>
<evidence type="ECO:0000313" key="8">
    <source>
        <dbReference type="EMBL" id="SEC56855.1"/>
    </source>
</evidence>
<evidence type="ECO:0008006" key="10">
    <source>
        <dbReference type="Google" id="ProtNLM"/>
    </source>
</evidence>
<dbReference type="OrthoDB" id="9788795at2"/>
<proteinExistence type="predicted"/>
<accession>A0A1H4TK79</accession>
<evidence type="ECO:0000313" key="9">
    <source>
        <dbReference type="Proteomes" id="UP000198992"/>
    </source>
</evidence>
<feature type="region of interest" description="Disordered" evidence="6">
    <location>
        <begin position="309"/>
        <end position="329"/>
    </location>
</feature>
<feature type="transmembrane region" description="Helical" evidence="7">
    <location>
        <begin position="79"/>
        <end position="103"/>
    </location>
</feature>
<evidence type="ECO:0000256" key="3">
    <source>
        <dbReference type="ARBA" id="ARBA00022692"/>
    </source>
</evidence>
<feature type="transmembrane region" description="Helical" evidence="7">
    <location>
        <begin position="153"/>
        <end position="175"/>
    </location>
</feature>
<comment type="subcellular location">
    <subcellularLocation>
        <location evidence="1">Cell membrane</location>
        <topology evidence="1">Multi-pass membrane protein</topology>
    </subcellularLocation>
</comment>
<evidence type="ECO:0000256" key="1">
    <source>
        <dbReference type="ARBA" id="ARBA00004651"/>
    </source>
</evidence>
<organism evidence="8 9">
    <name type="scientific">Bradyrhizobium erythrophlei</name>
    <dbReference type="NCBI Taxonomy" id="1437360"/>
    <lineage>
        <taxon>Bacteria</taxon>
        <taxon>Pseudomonadati</taxon>
        <taxon>Pseudomonadota</taxon>
        <taxon>Alphaproteobacteria</taxon>
        <taxon>Hyphomicrobiales</taxon>
        <taxon>Nitrobacteraceae</taxon>
        <taxon>Bradyrhizobium</taxon>
    </lineage>
</organism>
<evidence type="ECO:0000256" key="7">
    <source>
        <dbReference type="SAM" id="Phobius"/>
    </source>
</evidence>
<feature type="transmembrane region" description="Helical" evidence="7">
    <location>
        <begin position="123"/>
        <end position="141"/>
    </location>
</feature>
<dbReference type="AlphaFoldDB" id="A0A1H4TK79"/>
<dbReference type="RefSeq" id="WP_092115475.1">
    <property type="nucleotide sequence ID" value="NZ_FNTH01000001.1"/>
</dbReference>
<reference evidence="8 9" key="1">
    <citation type="submission" date="2016-10" db="EMBL/GenBank/DDBJ databases">
        <authorList>
            <person name="de Groot N.N."/>
        </authorList>
    </citation>
    <scope>NUCLEOTIDE SEQUENCE [LARGE SCALE GENOMIC DNA]</scope>
    <source>
        <strain evidence="8 9">MT12</strain>
    </source>
</reference>
<protein>
    <recommendedName>
        <fullName evidence="10">Lysylphosphatidylglycerol synthase TM region</fullName>
    </recommendedName>
</protein>
<keyword evidence="3 7" id="KW-0812">Transmembrane</keyword>
<evidence type="ECO:0000256" key="2">
    <source>
        <dbReference type="ARBA" id="ARBA00022475"/>
    </source>
</evidence>
<name>A0A1H4TK79_9BRAD</name>
<keyword evidence="4 7" id="KW-1133">Transmembrane helix</keyword>
<dbReference type="InterPro" id="IPR022791">
    <property type="entry name" value="L-PG_synthase/AglD"/>
</dbReference>
<evidence type="ECO:0000256" key="6">
    <source>
        <dbReference type="SAM" id="MobiDB-lite"/>
    </source>
</evidence>
<sequence length="329" mass="35586">MRRILLSTVKILISAALLYFSLRKVNLYDLASRIQIESLGWLGLAIAVTFLQIFLGVLRWREISVECGAPLETAQAMRFNVIGTFFNQTLPSSIGGDAVRLWLVARAGAGWRPATYSIFVDRAVGLIALAVVIAATLPWSYRLISDTNGWMALLLLDIAALAAGFGFLVIGLLPWPWLKQWWATHHIHACAVIANRVLFSRKHGLRVATLSIAIHVVTVVIGWCVVKSITAPVTFGQIFQLLPPVMLITMMPISIAGWGVREATMALAFGYAGLIANEGVNISLLFGAVSFVVGVFGGLVWILSPEKAAKGAEPIEVPGSQSRVPGSQS</sequence>
<dbReference type="Proteomes" id="UP000198992">
    <property type="component" value="Unassembled WGS sequence"/>
</dbReference>
<feature type="transmembrane region" description="Helical" evidence="7">
    <location>
        <begin position="238"/>
        <end position="260"/>
    </location>
</feature>
<dbReference type="PANTHER" id="PTHR40277">
    <property type="entry name" value="BLL5419 PROTEIN"/>
    <property type="match status" value="1"/>
</dbReference>
<evidence type="ECO:0000256" key="5">
    <source>
        <dbReference type="ARBA" id="ARBA00023136"/>
    </source>
</evidence>
<keyword evidence="2" id="KW-1003">Cell membrane</keyword>
<gene>
    <name evidence="8" type="ORF">SAMN05444164_2161</name>
</gene>
<dbReference type="Pfam" id="PF03706">
    <property type="entry name" value="LPG_synthase_TM"/>
    <property type="match status" value="1"/>
</dbReference>
<dbReference type="GO" id="GO:0005886">
    <property type="term" value="C:plasma membrane"/>
    <property type="evidence" value="ECO:0007669"/>
    <property type="project" value="UniProtKB-SubCell"/>
</dbReference>
<feature type="transmembrane region" description="Helical" evidence="7">
    <location>
        <begin position="39"/>
        <end position="58"/>
    </location>
</feature>